<evidence type="ECO:0000259" key="1">
    <source>
        <dbReference type="Pfam" id="PF01814"/>
    </source>
</evidence>
<gene>
    <name evidence="2" type="ORF">V6x_52300</name>
</gene>
<protein>
    <recommendedName>
        <fullName evidence="1">Hemerythrin-like domain-containing protein</fullName>
    </recommendedName>
</protein>
<dbReference type="InterPro" id="IPR012312">
    <property type="entry name" value="Hemerythrin-like"/>
</dbReference>
<name>A0A517WJS2_9PLAN</name>
<reference evidence="2 3" key="1">
    <citation type="submission" date="2019-02" db="EMBL/GenBank/DDBJ databases">
        <title>Deep-cultivation of Planctomycetes and their phenomic and genomic characterization uncovers novel biology.</title>
        <authorList>
            <person name="Wiegand S."/>
            <person name="Jogler M."/>
            <person name="Boedeker C."/>
            <person name="Pinto D."/>
            <person name="Vollmers J."/>
            <person name="Rivas-Marin E."/>
            <person name="Kohn T."/>
            <person name="Peeters S.H."/>
            <person name="Heuer A."/>
            <person name="Rast P."/>
            <person name="Oberbeckmann S."/>
            <person name="Bunk B."/>
            <person name="Jeske O."/>
            <person name="Meyerdierks A."/>
            <person name="Storesund J.E."/>
            <person name="Kallscheuer N."/>
            <person name="Luecker S."/>
            <person name="Lage O.M."/>
            <person name="Pohl T."/>
            <person name="Merkel B.J."/>
            <person name="Hornburger P."/>
            <person name="Mueller R.-W."/>
            <person name="Bruemmer F."/>
            <person name="Labrenz M."/>
            <person name="Spormann A.M."/>
            <person name="Op den Camp H."/>
            <person name="Overmann J."/>
            <person name="Amann R."/>
            <person name="Jetten M.S.M."/>
            <person name="Mascher T."/>
            <person name="Medema M.H."/>
            <person name="Devos D.P."/>
            <person name="Kaster A.-K."/>
            <person name="Ovreas L."/>
            <person name="Rohde M."/>
            <person name="Galperin M.Y."/>
            <person name="Jogler C."/>
        </authorList>
    </citation>
    <scope>NUCLEOTIDE SEQUENCE [LARGE SCALE GENOMIC DNA]</scope>
    <source>
        <strain evidence="2 3">V6</strain>
    </source>
</reference>
<dbReference type="EMBL" id="CP036347">
    <property type="protein sequence ID" value="QDU05493.1"/>
    <property type="molecule type" value="Genomic_DNA"/>
</dbReference>
<organism evidence="2 3">
    <name type="scientific">Gimesia chilikensis</name>
    <dbReference type="NCBI Taxonomy" id="2605989"/>
    <lineage>
        <taxon>Bacteria</taxon>
        <taxon>Pseudomonadati</taxon>
        <taxon>Planctomycetota</taxon>
        <taxon>Planctomycetia</taxon>
        <taxon>Planctomycetales</taxon>
        <taxon>Planctomycetaceae</taxon>
        <taxon>Gimesia</taxon>
    </lineage>
</organism>
<proteinExistence type="predicted"/>
<feature type="domain" description="Hemerythrin-like" evidence="1">
    <location>
        <begin position="27"/>
        <end position="142"/>
    </location>
</feature>
<sequence>MITQRPNITVNAAFLQEIKDNNLQLDELLELLNTLCSVNDKTFLEPKRFSELIHELRDLLAMHFSLEDALGYFIGPSNIIPVLSKEATRLKSQHEELYLEVSAIAENADTLLASEHSENVSTNLIRRFRSFYEDLRKHESEEYDLILIAYYEEPCFNAATHLVH</sequence>
<dbReference type="AlphaFoldDB" id="A0A517WJS2"/>
<evidence type="ECO:0000313" key="3">
    <source>
        <dbReference type="Proteomes" id="UP000320722"/>
    </source>
</evidence>
<dbReference type="RefSeq" id="WP_145043838.1">
    <property type="nucleotide sequence ID" value="NZ_CP036347.1"/>
</dbReference>
<accession>A0A517WJS2</accession>
<dbReference type="Proteomes" id="UP000320722">
    <property type="component" value="Chromosome"/>
</dbReference>
<evidence type="ECO:0000313" key="2">
    <source>
        <dbReference type="EMBL" id="QDU05493.1"/>
    </source>
</evidence>
<dbReference type="Pfam" id="PF01814">
    <property type="entry name" value="Hemerythrin"/>
    <property type="match status" value="1"/>
</dbReference>